<dbReference type="CDD" id="cd00093">
    <property type="entry name" value="HTH_XRE"/>
    <property type="match status" value="1"/>
</dbReference>
<gene>
    <name evidence="2" type="ORF">NC595_14680</name>
</gene>
<sequence length="82" mass="8421">MSAKHQPSGMEAEYADIRALAAAVRAARKRHALTQADLAGLSGVSLGFLIALEGGKPTVALNKVLQVLAALGLRLSVSDVSP</sequence>
<dbReference type="EMBL" id="JAMZEK010000003">
    <property type="protein sequence ID" value="MCP1375293.1"/>
    <property type="molecule type" value="Genomic_DNA"/>
</dbReference>
<dbReference type="PROSITE" id="PS50943">
    <property type="entry name" value="HTH_CROC1"/>
    <property type="match status" value="1"/>
</dbReference>
<proteinExistence type="predicted"/>
<name>A0ABT1FD36_9GAMM</name>
<dbReference type="RefSeq" id="WP_253567683.1">
    <property type="nucleotide sequence ID" value="NZ_JAMZEK010000003.1"/>
</dbReference>
<dbReference type="Proteomes" id="UP001204615">
    <property type="component" value="Unassembled WGS sequence"/>
</dbReference>
<dbReference type="InterPro" id="IPR017507">
    <property type="entry name" value="Tscrpt_reg_HipB-like"/>
</dbReference>
<dbReference type="Gene3D" id="1.10.260.40">
    <property type="entry name" value="lambda repressor-like DNA-binding domains"/>
    <property type="match status" value="1"/>
</dbReference>
<evidence type="ECO:0000259" key="1">
    <source>
        <dbReference type="PROSITE" id="PS50943"/>
    </source>
</evidence>
<reference evidence="2 3" key="1">
    <citation type="submission" date="2022-06" db="EMBL/GenBank/DDBJ databases">
        <title>Dyella sp. Sa strain:Sa Genome sequencing.</title>
        <authorList>
            <person name="Park S."/>
        </authorList>
    </citation>
    <scope>NUCLEOTIDE SEQUENCE [LARGE SCALE GENOMIC DNA]</scope>
    <source>
        <strain evidence="2 3">Sa</strain>
    </source>
</reference>
<organism evidence="2 3">
    <name type="scientific">Dyella lutea</name>
    <dbReference type="NCBI Taxonomy" id="2950441"/>
    <lineage>
        <taxon>Bacteria</taxon>
        <taxon>Pseudomonadati</taxon>
        <taxon>Pseudomonadota</taxon>
        <taxon>Gammaproteobacteria</taxon>
        <taxon>Lysobacterales</taxon>
        <taxon>Rhodanobacteraceae</taxon>
        <taxon>Dyella</taxon>
    </lineage>
</organism>
<accession>A0ABT1FD36</accession>
<evidence type="ECO:0000313" key="2">
    <source>
        <dbReference type="EMBL" id="MCP1375293.1"/>
    </source>
</evidence>
<keyword evidence="3" id="KW-1185">Reference proteome</keyword>
<dbReference type="InterPro" id="IPR010982">
    <property type="entry name" value="Lambda_DNA-bd_dom_sf"/>
</dbReference>
<protein>
    <submittedName>
        <fullName evidence="2">Type II toxin-antitoxin system Y4mF family antitoxin</fullName>
    </submittedName>
</protein>
<dbReference type="SUPFAM" id="SSF47413">
    <property type="entry name" value="lambda repressor-like DNA-binding domains"/>
    <property type="match status" value="1"/>
</dbReference>
<comment type="caution">
    <text evidence="2">The sequence shown here is derived from an EMBL/GenBank/DDBJ whole genome shotgun (WGS) entry which is preliminary data.</text>
</comment>
<dbReference type="InterPro" id="IPR001387">
    <property type="entry name" value="Cro/C1-type_HTH"/>
</dbReference>
<evidence type="ECO:0000313" key="3">
    <source>
        <dbReference type="Proteomes" id="UP001204615"/>
    </source>
</evidence>
<feature type="domain" description="HTH cro/C1-type" evidence="1">
    <location>
        <begin position="24"/>
        <end position="80"/>
    </location>
</feature>
<dbReference type="NCBIfam" id="TIGR03070">
    <property type="entry name" value="couple_hipB"/>
    <property type="match status" value="1"/>
</dbReference>
<dbReference type="SMART" id="SM00530">
    <property type="entry name" value="HTH_XRE"/>
    <property type="match status" value="1"/>
</dbReference>